<feature type="compositionally biased region" description="Low complexity" evidence="1">
    <location>
        <begin position="207"/>
        <end position="220"/>
    </location>
</feature>
<evidence type="ECO:0000313" key="3">
    <source>
        <dbReference type="Proteomes" id="UP000186218"/>
    </source>
</evidence>
<feature type="region of interest" description="Disordered" evidence="1">
    <location>
        <begin position="205"/>
        <end position="224"/>
    </location>
</feature>
<evidence type="ECO:0008006" key="4">
    <source>
        <dbReference type="Google" id="ProtNLM"/>
    </source>
</evidence>
<evidence type="ECO:0000256" key="1">
    <source>
        <dbReference type="SAM" id="MobiDB-lite"/>
    </source>
</evidence>
<reference evidence="2 3" key="1">
    <citation type="submission" date="2017-01" db="EMBL/GenBank/DDBJ databases">
        <authorList>
            <person name="Mah S.A."/>
            <person name="Swanson W.J."/>
            <person name="Moy G.W."/>
            <person name="Vacquier V.D."/>
        </authorList>
    </citation>
    <scope>NUCLEOTIDE SEQUENCE [LARGE SCALE GENOMIC DNA]</scope>
    <source>
        <strain evidence="2 3">CPCC 203464</strain>
    </source>
</reference>
<keyword evidence="3" id="KW-1185">Reference proteome</keyword>
<evidence type="ECO:0000313" key="2">
    <source>
        <dbReference type="EMBL" id="SIR79219.1"/>
    </source>
</evidence>
<dbReference type="RefSeq" id="WP_076476922.1">
    <property type="nucleotide sequence ID" value="NZ_FTNT01000002.1"/>
</dbReference>
<dbReference type="AlphaFoldDB" id="A0A1N7DTX3"/>
<name>A0A1N7DTX3_9NOCA</name>
<dbReference type="Proteomes" id="UP000186218">
    <property type="component" value="Unassembled WGS sequence"/>
</dbReference>
<dbReference type="EMBL" id="FTNT01000002">
    <property type="protein sequence ID" value="SIR79219.1"/>
    <property type="molecule type" value="Genomic_DNA"/>
</dbReference>
<organism evidence="2 3">
    <name type="scientific">Williamsia sterculiae</name>
    <dbReference type="NCBI Taxonomy" id="1344003"/>
    <lineage>
        <taxon>Bacteria</taxon>
        <taxon>Bacillati</taxon>
        <taxon>Actinomycetota</taxon>
        <taxon>Actinomycetes</taxon>
        <taxon>Mycobacteriales</taxon>
        <taxon>Nocardiaceae</taxon>
        <taxon>Williamsia</taxon>
    </lineage>
</organism>
<gene>
    <name evidence="2" type="ORF">SAMN05445060_0901</name>
</gene>
<protein>
    <recommendedName>
        <fullName evidence="4">Diacylglycerol O-acyltransferase</fullName>
    </recommendedName>
</protein>
<dbReference type="OrthoDB" id="4365416at2"/>
<sequence>MTTIAAGTARTGTAPRVTGADESYLLAQDLFGVSAPIQFLYDFHVDPGADAVAALRAALAQGSLHRAVSRTRVPGARHRWVRSDRAPAGSDDEVIADDEVGRWCDACLRGHRVDPIGGAGWRLDSAATEGGGRAVSLLVSHMVADGQAVYRALAEAAAGTGTALPAAASVGGIRGLRADVGDAIGQVGAAANSVRVLVREAVRNRRATSTGTAASSPTTGNDPARTFLPPMVGDEPEPTLLTVDVDATRWKQRAAEFDGTPNSLFTAVLSGVVGRSGLPISGELKVCVAVSRRDDESDDRANASGGVWIRLPKPIEPGADLGAVRAMSKRAFVDYAESGADAVADNLQPVVRLLPRRIVGRLMRSIAGPDVTVSNLGVAPRNSLRIGGRDAAGFGIRAIMQGTPAEQRRKQGPAVAAWAVQHGDTVTMTFFGIHPDHFGDVTVVRKLIDDELDAWGLARRFW</sequence>
<proteinExistence type="predicted"/>
<dbReference type="STRING" id="1344003.SAMN05445060_0901"/>
<accession>A0A1N7DTX3</accession>